<organism evidence="2 3">
    <name type="scientific">Trametes pubescens</name>
    <name type="common">White-rot fungus</name>
    <dbReference type="NCBI Taxonomy" id="154538"/>
    <lineage>
        <taxon>Eukaryota</taxon>
        <taxon>Fungi</taxon>
        <taxon>Dikarya</taxon>
        <taxon>Basidiomycota</taxon>
        <taxon>Agaricomycotina</taxon>
        <taxon>Agaricomycetes</taxon>
        <taxon>Polyporales</taxon>
        <taxon>Polyporaceae</taxon>
        <taxon>Trametes</taxon>
    </lineage>
</organism>
<proteinExistence type="predicted"/>
<comment type="caution">
    <text evidence="2">The sequence shown here is derived from an EMBL/GenBank/DDBJ whole genome shotgun (WGS) entry which is preliminary data.</text>
</comment>
<evidence type="ECO:0000313" key="3">
    <source>
        <dbReference type="Proteomes" id="UP000184267"/>
    </source>
</evidence>
<accession>A0A1M2VND6</accession>
<evidence type="ECO:0000313" key="2">
    <source>
        <dbReference type="EMBL" id="OJT09109.1"/>
    </source>
</evidence>
<protein>
    <submittedName>
        <fullName evidence="2">Uncharacterized protein</fullName>
    </submittedName>
</protein>
<feature type="region of interest" description="Disordered" evidence="1">
    <location>
        <begin position="77"/>
        <end position="96"/>
    </location>
</feature>
<name>A0A1M2VND6_TRAPU</name>
<sequence length="115" mass="13073">MAHIDLLHRDAGTVEFDPLARNGCHTMKITASFVDNVESDFEFAAYSILRIQKERHHASIRVGAPKQCRGEYDRGLASRTIGLPPHEREPGAHPMTNARVLWEGEVRFLQKLREP</sequence>
<gene>
    <name evidence="2" type="ORF">TRAPUB_14436</name>
</gene>
<keyword evidence="3" id="KW-1185">Reference proteome</keyword>
<reference evidence="2 3" key="1">
    <citation type="submission" date="2016-10" db="EMBL/GenBank/DDBJ databases">
        <title>Genome sequence of the basidiomycete white-rot fungus Trametes pubescens.</title>
        <authorList>
            <person name="Makela M.R."/>
            <person name="Granchi Z."/>
            <person name="Peng M."/>
            <person name="De Vries R.P."/>
            <person name="Grigoriev I."/>
            <person name="Riley R."/>
            <person name="Hilden K."/>
        </authorList>
    </citation>
    <scope>NUCLEOTIDE SEQUENCE [LARGE SCALE GENOMIC DNA]</scope>
    <source>
        <strain evidence="2 3">FBCC735</strain>
    </source>
</reference>
<dbReference type="EMBL" id="MNAD01000983">
    <property type="protein sequence ID" value="OJT09109.1"/>
    <property type="molecule type" value="Genomic_DNA"/>
</dbReference>
<dbReference type="AlphaFoldDB" id="A0A1M2VND6"/>
<dbReference type="Proteomes" id="UP000184267">
    <property type="component" value="Unassembled WGS sequence"/>
</dbReference>
<evidence type="ECO:0000256" key="1">
    <source>
        <dbReference type="SAM" id="MobiDB-lite"/>
    </source>
</evidence>